<dbReference type="GO" id="GO:0000156">
    <property type="term" value="F:phosphorelay response regulator activity"/>
    <property type="evidence" value="ECO:0007669"/>
    <property type="project" value="TreeGrafter"/>
</dbReference>
<dbReference type="PROSITE" id="PS50110">
    <property type="entry name" value="RESPONSE_REGULATORY"/>
    <property type="match status" value="1"/>
</dbReference>
<dbReference type="AlphaFoldDB" id="A0A937RJB0"/>
<evidence type="ECO:0000256" key="5">
    <source>
        <dbReference type="ARBA" id="ARBA00041201"/>
    </source>
</evidence>
<keyword evidence="2" id="KW-0805">Transcription regulation</keyword>
<feature type="region of interest" description="Disordered" evidence="8">
    <location>
        <begin position="260"/>
        <end position="300"/>
    </location>
</feature>
<gene>
    <name evidence="11" type="ORF">I7412_29490</name>
</gene>
<keyword evidence="1 6" id="KW-0597">Phosphoprotein</keyword>
<keyword evidence="3 7" id="KW-0238">DNA-binding</keyword>
<feature type="domain" description="Response regulatory" evidence="9">
    <location>
        <begin position="2"/>
        <end position="114"/>
    </location>
</feature>
<reference evidence="11" key="1">
    <citation type="submission" date="2020-12" db="EMBL/GenBank/DDBJ databases">
        <title>Genomic characterization of non-nitrogen-fixing Frankia strains.</title>
        <authorList>
            <person name="Carlos-Shanley C."/>
            <person name="Guerra T."/>
            <person name="Hahn D."/>
        </authorList>
    </citation>
    <scope>NUCLEOTIDE SEQUENCE</scope>
    <source>
        <strain evidence="11">CN6</strain>
    </source>
</reference>
<dbReference type="GO" id="GO:0032993">
    <property type="term" value="C:protein-DNA complex"/>
    <property type="evidence" value="ECO:0007669"/>
    <property type="project" value="TreeGrafter"/>
</dbReference>
<keyword evidence="4" id="KW-0804">Transcription</keyword>
<evidence type="ECO:0000259" key="9">
    <source>
        <dbReference type="PROSITE" id="PS50110"/>
    </source>
</evidence>
<protein>
    <recommendedName>
        <fullName evidence="5">Sensory transduction protein RegX3</fullName>
    </recommendedName>
</protein>
<feature type="region of interest" description="Disordered" evidence="8">
    <location>
        <begin position="130"/>
        <end position="150"/>
    </location>
</feature>
<dbReference type="GO" id="GO:0005829">
    <property type="term" value="C:cytosol"/>
    <property type="evidence" value="ECO:0007669"/>
    <property type="project" value="TreeGrafter"/>
</dbReference>
<evidence type="ECO:0000256" key="2">
    <source>
        <dbReference type="ARBA" id="ARBA00023015"/>
    </source>
</evidence>
<dbReference type="Pfam" id="PF00486">
    <property type="entry name" value="Trans_reg_C"/>
    <property type="match status" value="1"/>
</dbReference>
<evidence type="ECO:0000313" key="11">
    <source>
        <dbReference type="EMBL" id="MBL7631222.1"/>
    </source>
</evidence>
<evidence type="ECO:0000259" key="10">
    <source>
        <dbReference type="PROSITE" id="PS51755"/>
    </source>
</evidence>
<dbReference type="SMART" id="SM00448">
    <property type="entry name" value="REC"/>
    <property type="match status" value="1"/>
</dbReference>
<dbReference type="PANTHER" id="PTHR48111:SF72">
    <property type="entry name" value="SENSORY TRANSDUCTION PROTEIN REGX3"/>
    <property type="match status" value="1"/>
</dbReference>
<dbReference type="Proteomes" id="UP000604475">
    <property type="component" value="Unassembled WGS sequence"/>
</dbReference>
<feature type="DNA-binding region" description="OmpR/PhoB-type" evidence="7">
    <location>
        <begin position="163"/>
        <end position="259"/>
    </location>
</feature>
<keyword evidence="12" id="KW-1185">Reference proteome</keyword>
<dbReference type="InterPro" id="IPR016032">
    <property type="entry name" value="Sig_transdc_resp-reg_C-effctor"/>
</dbReference>
<evidence type="ECO:0000256" key="4">
    <source>
        <dbReference type="ARBA" id="ARBA00023163"/>
    </source>
</evidence>
<evidence type="ECO:0000256" key="8">
    <source>
        <dbReference type="SAM" id="MobiDB-lite"/>
    </source>
</evidence>
<dbReference type="CDD" id="cd00383">
    <property type="entry name" value="trans_reg_C"/>
    <property type="match status" value="1"/>
</dbReference>
<dbReference type="CDD" id="cd17574">
    <property type="entry name" value="REC_OmpR"/>
    <property type="match status" value="1"/>
</dbReference>
<dbReference type="InterPro" id="IPR039420">
    <property type="entry name" value="WalR-like"/>
</dbReference>
<dbReference type="PROSITE" id="PS51755">
    <property type="entry name" value="OMPR_PHOB"/>
    <property type="match status" value="1"/>
</dbReference>
<evidence type="ECO:0000256" key="7">
    <source>
        <dbReference type="PROSITE-ProRule" id="PRU01091"/>
    </source>
</evidence>
<accession>A0A937RJB0</accession>
<feature type="compositionally biased region" description="Pro residues" evidence="8">
    <location>
        <begin position="262"/>
        <end position="277"/>
    </location>
</feature>
<dbReference type="Gene3D" id="1.10.10.10">
    <property type="entry name" value="Winged helix-like DNA-binding domain superfamily/Winged helix DNA-binding domain"/>
    <property type="match status" value="1"/>
</dbReference>
<dbReference type="GO" id="GO:0006355">
    <property type="term" value="P:regulation of DNA-templated transcription"/>
    <property type="evidence" value="ECO:0007669"/>
    <property type="project" value="InterPro"/>
</dbReference>
<dbReference type="InterPro" id="IPR001789">
    <property type="entry name" value="Sig_transdc_resp-reg_receiver"/>
</dbReference>
<dbReference type="GO" id="GO:0000976">
    <property type="term" value="F:transcription cis-regulatory region binding"/>
    <property type="evidence" value="ECO:0007669"/>
    <property type="project" value="TreeGrafter"/>
</dbReference>
<feature type="domain" description="OmpR/PhoB-type" evidence="10">
    <location>
        <begin position="163"/>
        <end position="259"/>
    </location>
</feature>
<evidence type="ECO:0000313" key="12">
    <source>
        <dbReference type="Proteomes" id="UP000604475"/>
    </source>
</evidence>
<evidence type="ECO:0000256" key="6">
    <source>
        <dbReference type="PROSITE-ProRule" id="PRU00169"/>
    </source>
</evidence>
<dbReference type="InterPro" id="IPR036388">
    <property type="entry name" value="WH-like_DNA-bd_sf"/>
</dbReference>
<dbReference type="PANTHER" id="PTHR48111">
    <property type="entry name" value="REGULATOR OF RPOS"/>
    <property type="match status" value="1"/>
</dbReference>
<comment type="caution">
    <text evidence="11">The sequence shown here is derived from an EMBL/GenBank/DDBJ whole genome shotgun (WGS) entry which is preliminary data.</text>
</comment>
<dbReference type="Gene3D" id="3.40.50.2300">
    <property type="match status" value="1"/>
</dbReference>
<feature type="modified residue" description="4-aspartylphosphate" evidence="6">
    <location>
        <position position="50"/>
    </location>
</feature>
<dbReference type="Pfam" id="PF00072">
    <property type="entry name" value="Response_reg"/>
    <property type="match status" value="1"/>
</dbReference>
<dbReference type="SUPFAM" id="SSF46894">
    <property type="entry name" value="C-terminal effector domain of the bipartite response regulators"/>
    <property type="match status" value="1"/>
</dbReference>
<evidence type="ECO:0000256" key="1">
    <source>
        <dbReference type="ARBA" id="ARBA00022553"/>
    </source>
</evidence>
<dbReference type="SMART" id="SM00862">
    <property type="entry name" value="Trans_reg_C"/>
    <property type="match status" value="1"/>
</dbReference>
<organism evidence="11 12">
    <name type="scientific">Frankia nepalensis</name>
    <dbReference type="NCBI Taxonomy" id="1836974"/>
    <lineage>
        <taxon>Bacteria</taxon>
        <taxon>Bacillati</taxon>
        <taxon>Actinomycetota</taxon>
        <taxon>Actinomycetes</taxon>
        <taxon>Frankiales</taxon>
        <taxon>Frankiaceae</taxon>
        <taxon>Frankia</taxon>
    </lineage>
</organism>
<sequence>MRLLIVEDDDRVAAALSSVLGRHGFDIVRARTAARALDLMHTRPDLVLLDLGLPDRDGFEVCSRIRKLSNTPVIMVTARAELSARIHGLYLGADDYIVKPYDLRELIARIHAVVRRSRPDPFLQDTEALTGQAAAARQRSPGTGTGAGTDVRAGAGVGLAEVGRVVATRGLRIHLDSREVTGTDGRAITLTRKEFDLLAELARAPGVVFRREQLISEVWGSSVQSASRTLEVHVASLRAKIGDPCIVQTVRGVGYRLAAVGAPPPQPPDPVAEPPGGGPTATSRIGAADPGGASGRGAGASVTDLAAAAAAKRRPPA</sequence>
<name>A0A937RJB0_9ACTN</name>
<dbReference type="InterPro" id="IPR001867">
    <property type="entry name" value="OmpR/PhoB-type_DNA-bd"/>
</dbReference>
<dbReference type="SUPFAM" id="SSF52172">
    <property type="entry name" value="CheY-like"/>
    <property type="match status" value="1"/>
</dbReference>
<dbReference type="EMBL" id="JAEACQ010000262">
    <property type="protein sequence ID" value="MBL7631222.1"/>
    <property type="molecule type" value="Genomic_DNA"/>
</dbReference>
<evidence type="ECO:0000256" key="3">
    <source>
        <dbReference type="ARBA" id="ARBA00023125"/>
    </source>
</evidence>
<dbReference type="Gene3D" id="6.10.250.690">
    <property type="match status" value="1"/>
</dbReference>
<dbReference type="RefSeq" id="WP_203031827.1">
    <property type="nucleotide sequence ID" value="NZ_JAEACQ010000262.1"/>
</dbReference>
<dbReference type="InterPro" id="IPR011006">
    <property type="entry name" value="CheY-like_superfamily"/>
</dbReference>
<proteinExistence type="predicted"/>